<dbReference type="RefSeq" id="WP_143158397.1">
    <property type="nucleotide sequence ID" value="NZ_FQYR01000002.1"/>
</dbReference>
<dbReference type="Gene3D" id="3.90.550.10">
    <property type="entry name" value="Spore Coat Polysaccharide Biosynthesis Protein SpsA, Chain A"/>
    <property type="match status" value="1"/>
</dbReference>
<sequence length="219" mass="26240">MKIVFYHTDDPLYSKYAGILEQSLKRLDIDYHKKVIPKESWYKIVNVKPTFLLECREKYEGDILYIDSDAYVHKDFRADMAKLDCDIAFCKYKDYITGTHGNLSSTILLKDTEKTRELLKLWKEKSDREPHRWDQATLTEVLEEIEDLKVHHLGFCYNFIFDNKNCIRACDDPIIEHFQASRLSDKKRKWYHKLINKKSKRARRTIARTKEVLKELENQ</sequence>
<keyword evidence="3" id="KW-1185">Reference proteome</keyword>
<dbReference type="GO" id="GO:0016740">
    <property type="term" value="F:transferase activity"/>
    <property type="evidence" value="ECO:0007669"/>
    <property type="project" value="UniProtKB-KW"/>
</dbReference>
<dbReference type="InterPro" id="IPR029044">
    <property type="entry name" value="Nucleotide-diphossugar_trans"/>
</dbReference>
<evidence type="ECO:0000259" key="1">
    <source>
        <dbReference type="Pfam" id="PF03407"/>
    </source>
</evidence>
<feature type="domain" description="Nucleotide-diphospho-sugar transferase" evidence="1">
    <location>
        <begin position="15"/>
        <end position="153"/>
    </location>
</feature>
<reference evidence="2 3" key="1">
    <citation type="submission" date="2016-11" db="EMBL/GenBank/DDBJ databases">
        <authorList>
            <person name="Jaros S."/>
            <person name="Januszkiewicz K."/>
            <person name="Wedrychowicz H."/>
        </authorList>
    </citation>
    <scope>NUCLEOTIDE SEQUENCE [LARGE SCALE GENOMIC DNA]</scope>
    <source>
        <strain evidence="2 3">DSM 18772</strain>
    </source>
</reference>
<dbReference type="InParanoid" id="A0A1M6EI05"/>
<dbReference type="InterPro" id="IPR005069">
    <property type="entry name" value="Nucl-diP-sugar_transferase"/>
</dbReference>
<dbReference type="OrthoDB" id="21509at2"/>
<name>A0A1M6EI05_9BACT</name>
<dbReference type="Pfam" id="PF03407">
    <property type="entry name" value="Nucleotid_trans"/>
    <property type="match status" value="1"/>
</dbReference>
<keyword evidence="2" id="KW-0808">Transferase</keyword>
<dbReference type="AlphaFoldDB" id="A0A1M6EI05"/>
<dbReference type="Proteomes" id="UP000184510">
    <property type="component" value="Unassembled WGS sequence"/>
</dbReference>
<dbReference type="STRING" id="1123071.SAMN02745181_1034"/>
<evidence type="ECO:0000313" key="3">
    <source>
        <dbReference type="Proteomes" id="UP000184510"/>
    </source>
</evidence>
<dbReference type="EMBL" id="FQYR01000002">
    <property type="protein sequence ID" value="SHI85095.1"/>
    <property type="molecule type" value="Genomic_DNA"/>
</dbReference>
<dbReference type="SUPFAM" id="SSF53448">
    <property type="entry name" value="Nucleotide-diphospho-sugar transferases"/>
    <property type="match status" value="1"/>
</dbReference>
<proteinExistence type="predicted"/>
<organism evidence="2 3">
    <name type="scientific">Rubritalea squalenifaciens DSM 18772</name>
    <dbReference type="NCBI Taxonomy" id="1123071"/>
    <lineage>
        <taxon>Bacteria</taxon>
        <taxon>Pseudomonadati</taxon>
        <taxon>Verrucomicrobiota</taxon>
        <taxon>Verrucomicrobiia</taxon>
        <taxon>Verrucomicrobiales</taxon>
        <taxon>Rubritaleaceae</taxon>
        <taxon>Rubritalea</taxon>
    </lineage>
</organism>
<accession>A0A1M6EI05</accession>
<gene>
    <name evidence="2" type="ORF">SAMN02745181_1034</name>
</gene>
<evidence type="ECO:0000313" key="2">
    <source>
        <dbReference type="EMBL" id="SHI85095.1"/>
    </source>
</evidence>
<protein>
    <submittedName>
        <fullName evidence="2">Nucleotide-diphospho-sugar transferase</fullName>
    </submittedName>
</protein>